<comment type="caution">
    <text evidence="3">The sequence shown here is derived from an EMBL/GenBank/DDBJ whole genome shotgun (WGS) entry which is preliminary data.</text>
</comment>
<reference evidence="3" key="1">
    <citation type="submission" date="2022-03" db="EMBL/GenBank/DDBJ databases">
        <title>Draft genome sequence of Aduncisulcus paluster, a free-living microaerophilic Fornicata.</title>
        <authorList>
            <person name="Yuyama I."/>
            <person name="Kume K."/>
            <person name="Tamura T."/>
            <person name="Inagaki Y."/>
            <person name="Hashimoto T."/>
        </authorList>
    </citation>
    <scope>NUCLEOTIDE SEQUENCE</scope>
    <source>
        <strain evidence="3">NY0171</strain>
    </source>
</reference>
<keyword evidence="4" id="KW-1185">Reference proteome</keyword>
<gene>
    <name evidence="3" type="ORF">ADUPG1_002523</name>
</gene>
<evidence type="ECO:0000256" key="1">
    <source>
        <dbReference type="PROSITE-ProRule" id="PRU00110"/>
    </source>
</evidence>
<dbReference type="Gene3D" id="1.20.120.160">
    <property type="entry name" value="HPT domain"/>
    <property type="match status" value="1"/>
</dbReference>
<feature type="modified residue" description="Phosphohistidine" evidence="1">
    <location>
        <position position="51"/>
    </location>
</feature>
<dbReference type="InterPro" id="IPR008207">
    <property type="entry name" value="Sig_transdc_His_kin_Hpt_dom"/>
</dbReference>
<evidence type="ECO:0000259" key="2">
    <source>
        <dbReference type="PROSITE" id="PS50894"/>
    </source>
</evidence>
<dbReference type="Proteomes" id="UP001057375">
    <property type="component" value="Unassembled WGS sequence"/>
</dbReference>
<dbReference type="EMBL" id="BQXS01002972">
    <property type="protein sequence ID" value="GKT33532.1"/>
    <property type="molecule type" value="Genomic_DNA"/>
</dbReference>
<protein>
    <submittedName>
        <fullName evidence="3">Methyl-accepting chemotaxis protein</fullName>
    </submittedName>
</protein>
<feature type="domain" description="HPt" evidence="2">
    <location>
        <begin position="12"/>
        <end position="109"/>
    </location>
</feature>
<name>A0ABQ5KLZ5_9EUKA</name>
<sequence>NEQAFYNHLGGDRELAIEILKVYVVDAPARTESLAEAVKNGDQALAVKYSHALKGISATIRAGGIALLAEKIEMCSRKGDLEKAKHLMPKVYIELDAVLAARTDVVSEAAADMYNSRLMVLYYTLRGSAEYEDKFHSSIGEIGKNLSANTDIFSGKGLKNITDVAGKAAKYGEIFDRYAQYEQEKNEAISNCGAAVTNLDKVVSKIEERASTAMKHGMSTTSVGQDMASLFNAYSTISELEKTFITSRFTFSNYLRTGEDEYVEQTRSLLNAVINQCDEFRGNSWVASNSDLDVSGLEKAAREYLDGFNS</sequence>
<feature type="non-terminal residue" evidence="3">
    <location>
        <position position="1"/>
    </location>
</feature>
<dbReference type="InterPro" id="IPR032255">
    <property type="entry name" value="HBM"/>
</dbReference>
<organism evidence="3 4">
    <name type="scientific">Aduncisulcus paluster</name>
    <dbReference type="NCBI Taxonomy" id="2918883"/>
    <lineage>
        <taxon>Eukaryota</taxon>
        <taxon>Metamonada</taxon>
        <taxon>Carpediemonas-like organisms</taxon>
        <taxon>Aduncisulcus</taxon>
    </lineage>
</organism>
<dbReference type="PROSITE" id="PS50894">
    <property type="entry name" value="HPT"/>
    <property type="match status" value="1"/>
</dbReference>
<proteinExistence type="predicted"/>
<dbReference type="Pfam" id="PF01627">
    <property type="entry name" value="Hpt"/>
    <property type="match status" value="1"/>
</dbReference>
<dbReference type="SUPFAM" id="SSF47226">
    <property type="entry name" value="Histidine-containing phosphotransfer domain, HPT domain"/>
    <property type="match status" value="1"/>
</dbReference>
<accession>A0ABQ5KLZ5</accession>
<evidence type="ECO:0000313" key="3">
    <source>
        <dbReference type="EMBL" id="GKT33532.1"/>
    </source>
</evidence>
<dbReference type="SMART" id="SM01358">
    <property type="entry name" value="HBM"/>
    <property type="match status" value="1"/>
</dbReference>
<dbReference type="InterPro" id="IPR036641">
    <property type="entry name" value="HPT_dom_sf"/>
</dbReference>
<keyword evidence="1" id="KW-0597">Phosphoprotein</keyword>
<feature type="non-terminal residue" evidence="3">
    <location>
        <position position="310"/>
    </location>
</feature>
<evidence type="ECO:0000313" key="4">
    <source>
        <dbReference type="Proteomes" id="UP001057375"/>
    </source>
</evidence>